<dbReference type="Pfam" id="PF01507">
    <property type="entry name" value="PAPS_reduct"/>
    <property type="match status" value="1"/>
</dbReference>
<dbReference type="PANTHER" id="PTHR30083:SF0">
    <property type="entry name" value="3'-PHOSPHOADENOSINE 5'-PHOSPHOSULFATE SULFOTRANSFERASE (PAPS REDUCTASE)_FAD SYNTHETASE"/>
    <property type="match status" value="1"/>
</dbReference>
<evidence type="ECO:0000259" key="1">
    <source>
        <dbReference type="Pfam" id="PF01507"/>
    </source>
</evidence>
<dbReference type="InterPro" id="IPR021845">
    <property type="entry name" value="DUF3440"/>
</dbReference>
<dbReference type="RefSeq" id="WP_252839055.1">
    <property type="nucleotide sequence ID" value="NZ_JAJJVQ010000014.1"/>
</dbReference>
<name>A0ABT1BEY7_9ENTR</name>
<organism evidence="2 3">
    <name type="scientific">Citrobacter meridianamericanus</name>
    <dbReference type="NCBI Taxonomy" id="2894201"/>
    <lineage>
        <taxon>Bacteria</taxon>
        <taxon>Pseudomonadati</taxon>
        <taxon>Pseudomonadota</taxon>
        <taxon>Gammaproteobacteria</taxon>
        <taxon>Enterobacterales</taxon>
        <taxon>Enterobacteriaceae</taxon>
        <taxon>Citrobacter</taxon>
    </lineage>
</organism>
<dbReference type="InterPro" id="IPR014729">
    <property type="entry name" value="Rossmann-like_a/b/a_fold"/>
</dbReference>
<comment type="caution">
    <text evidence="2">The sequence shown here is derived from an EMBL/GenBank/DDBJ whole genome shotgun (WGS) entry which is preliminary data.</text>
</comment>
<proteinExistence type="predicted"/>
<evidence type="ECO:0000313" key="3">
    <source>
        <dbReference type="Proteomes" id="UP001139290"/>
    </source>
</evidence>
<gene>
    <name evidence="2" type="ORF">LOD26_24420</name>
</gene>
<protein>
    <submittedName>
        <fullName evidence="2">DUF3440 domain-containing protein</fullName>
    </submittedName>
</protein>
<accession>A0ABT1BEY7</accession>
<dbReference type="PANTHER" id="PTHR30083">
    <property type="entry name" value="TRANSCRIPTIONAL REGULATOR-RELATED"/>
    <property type="match status" value="1"/>
</dbReference>
<dbReference type="Proteomes" id="UP001139290">
    <property type="component" value="Unassembled WGS sequence"/>
</dbReference>
<dbReference type="Gene3D" id="3.40.50.620">
    <property type="entry name" value="HUPs"/>
    <property type="match status" value="1"/>
</dbReference>
<sequence>MGGTYMAIIKTPLDTNVFEAATARIDWIFSTFTRICISFSGGKDSTVLLHMVAIAARQYRRKFSILFVDWEAQFQHTIEHVFKMKKLYEDVTDEFFWVALPLTTVNGVSQYQPEWIAWEPGVEWVRHPPYFAITDEHYFPFYHHAMTFESFVKDFGTWYSRRKSAVVLTGVRADESLNRFWSVVTPRKLRYADDKPWTTASQDGIYYLASPLYDWKVKDIWIFHNNTAALHNTLYDLMFRAGVPLSNMRICEPFGPEQRRGLWLYHALEPETWAKVCVRVSGACSGAQYGNKNGGFYSVNKKTVKPEGYTWKSYVLYLLESMPPATADHYRNKISVYLRWCLAHGYPEGIPEEQEGDTGSRDIPSWKRICRTLIRNDYWCRTLSFSPNKAHCYARYRERIQKNRKEWGLL</sequence>
<feature type="domain" description="Phosphoadenosine phosphosulphate reductase" evidence="1">
    <location>
        <begin position="35"/>
        <end position="88"/>
    </location>
</feature>
<dbReference type="Pfam" id="PF11922">
    <property type="entry name" value="DUF3440"/>
    <property type="match status" value="2"/>
</dbReference>
<dbReference type="EMBL" id="JAJJVQ010000014">
    <property type="protein sequence ID" value="MCO5784427.1"/>
    <property type="molecule type" value="Genomic_DNA"/>
</dbReference>
<dbReference type="InterPro" id="IPR002500">
    <property type="entry name" value="PAPS_reduct_dom"/>
</dbReference>
<dbReference type="SUPFAM" id="SSF52402">
    <property type="entry name" value="Adenine nucleotide alpha hydrolases-like"/>
    <property type="match status" value="1"/>
</dbReference>
<keyword evidence="3" id="KW-1185">Reference proteome</keyword>
<evidence type="ECO:0000313" key="2">
    <source>
        <dbReference type="EMBL" id="MCO5784427.1"/>
    </source>
</evidence>
<reference evidence="2" key="1">
    <citation type="submission" date="2021-11" db="EMBL/GenBank/DDBJ databases">
        <title>Citrobacter meridianamericanus sp. nov. isolated from soil.</title>
        <authorList>
            <person name="Furlan J.P.R."/>
            <person name="Stehling E.G."/>
        </authorList>
    </citation>
    <scope>NUCLEOTIDE SEQUENCE</scope>
    <source>
        <strain evidence="2">BR102</strain>
    </source>
</reference>
<dbReference type="CDD" id="cd23947">
    <property type="entry name" value="PAPS_reductase-like_YbdN"/>
    <property type="match status" value="1"/>
</dbReference>